<name>A0A0N8VL71_9ARCH</name>
<dbReference type="EMBL" id="LKBH01000105">
    <property type="protein sequence ID" value="KQB35708.1"/>
    <property type="molecule type" value="Genomic_DNA"/>
</dbReference>
<evidence type="ECO:0000313" key="2">
    <source>
        <dbReference type="Proteomes" id="UP000050301"/>
    </source>
</evidence>
<sequence length="195" mass="22821">MSNLDNINLQIMKNKINFYDGNLNIFKEKYKDNQIFYIIISRFKKYIDYINKLLEQACITTNIEIKKDLLDTANKMMCSNINDLYLIMPNLLVTGDNKLHHILDSISSKLKKILNIKTDVIILDGNDFISTPFFTAKYTKPPLDTMYVIIINSSLDVLGIPQIAHEFEHIHMGEHYDVYKKLFTDIQNIFSCYHL</sequence>
<gene>
    <name evidence="1" type="ORF">AOG55_06050</name>
</gene>
<dbReference type="InParanoid" id="A0A0N8VL71"/>
<protein>
    <submittedName>
        <fullName evidence="1">Uncharacterized protein</fullName>
    </submittedName>
</protein>
<dbReference type="Proteomes" id="UP000050301">
    <property type="component" value="Unassembled WGS sequence"/>
</dbReference>
<dbReference type="AlphaFoldDB" id="A0A0N8VL71"/>
<organism evidence="1 2">
    <name type="scientific">Acidiplasma cupricumulans</name>
    <dbReference type="NCBI Taxonomy" id="312540"/>
    <lineage>
        <taxon>Archaea</taxon>
        <taxon>Methanobacteriati</taxon>
        <taxon>Thermoplasmatota</taxon>
        <taxon>Thermoplasmata</taxon>
        <taxon>Thermoplasmatales</taxon>
        <taxon>Ferroplasmaceae</taxon>
        <taxon>Acidiplasma</taxon>
    </lineage>
</organism>
<comment type="caution">
    <text evidence="1">The sequence shown here is derived from an EMBL/GenBank/DDBJ whole genome shotgun (WGS) entry which is preliminary data.</text>
</comment>
<evidence type="ECO:0000313" key="1">
    <source>
        <dbReference type="EMBL" id="KQB35708.1"/>
    </source>
</evidence>
<keyword evidence="2" id="KW-1185">Reference proteome</keyword>
<accession>A0A0N8VL71</accession>
<proteinExistence type="predicted"/>
<reference evidence="1 2" key="1">
    <citation type="submission" date="2015-09" db="EMBL/GenBank/DDBJ databases">
        <title>Heavy metals and arsenic resistance mechanisms in polyextremophilic archaea of the family Ferroplasmaceae.</title>
        <authorList>
            <person name="Bulaev A.G."/>
            <person name="Kanygina A.V."/>
        </authorList>
    </citation>
    <scope>NUCLEOTIDE SEQUENCE [LARGE SCALE GENOMIC DNA]</scope>
    <source>
        <strain evidence="1 2">BH2</strain>
    </source>
</reference>